<feature type="compositionally biased region" description="Polar residues" evidence="5">
    <location>
        <begin position="295"/>
        <end position="304"/>
    </location>
</feature>
<evidence type="ECO:0000256" key="4">
    <source>
        <dbReference type="ARBA" id="ARBA00022553"/>
    </source>
</evidence>
<dbReference type="Gramene" id="ESW27586">
    <property type="protein sequence ID" value="ESW27586"/>
    <property type="gene ID" value="PHAVU_003G215200g"/>
</dbReference>
<dbReference type="AlphaFoldDB" id="V7CFA0"/>
<keyword evidence="7" id="KW-1185">Reference proteome</keyword>
<feature type="compositionally biased region" description="Acidic residues" evidence="5">
    <location>
        <begin position="124"/>
        <end position="134"/>
    </location>
</feature>
<keyword evidence="3" id="KW-0963">Cytoplasm</keyword>
<evidence type="ECO:0008006" key="8">
    <source>
        <dbReference type="Google" id="ProtNLM"/>
    </source>
</evidence>
<evidence type="ECO:0000313" key="7">
    <source>
        <dbReference type="Proteomes" id="UP000000226"/>
    </source>
</evidence>
<evidence type="ECO:0000256" key="1">
    <source>
        <dbReference type="ARBA" id="ARBA00004496"/>
    </source>
</evidence>
<accession>V7CFA0</accession>
<proteinExistence type="inferred from homology"/>
<feature type="region of interest" description="Disordered" evidence="5">
    <location>
        <begin position="102"/>
        <end position="184"/>
    </location>
</feature>
<reference evidence="7" key="1">
    <citation type="journal article" date="2014" name="Nat. Genet.">
        <title>A reference genome for common bean and genome-wide analysis of dual domestications.</title>
        <authorList>
            <person name="Schmutz J."/>
            <person name="McClean P.E."/>
            <person name="Mamidi S."/>
            <person name="Wu G.A."/>
            <person name="Cannon S.B."/>
            <person name="Grimwood J."/>
            <person name="Jenkins J."/>
            <person name="Shu S."/>
            <person name="Song Q."/>
            <person name="Chavarro C."/>
            <person name="Torres-Torres M."/>
            <person name="Geffroy V."/>
            <person name="Moghaddam S.M."/>
            <person name="Gao D."/>
            <person name="Abernathy B."/>
            <person name="Barry K."/>
            <person name="Blair M."/>
            <person name="Brick M.A."/>
            <person name="Chovatia M."/>
            <person name="Gepts P."/>
            <person name="Goodstein D.M."/>
            <person name="Gonzales M."/>
            <person name="Hellsten U."/>
            <person name="Hyten D.L."/>
            <person name="Jia G."/>
            <person name="Kelly J.D."/>
            <person name="Kudrna D."/>
            <person name="Lee R."/>
            <person name="Richard M.M."/>
            <person name="Miklas P.N."/>
            <person name="Osorno J.M."/>
            <person name="Rodrigues J."/>
            <person name="Thareau V."/>
            <person name="Urrea C.A."/>
            <person name="Wang M."/>
            <person name="Yu Y."/>
            <person name="Zhang M."/>
            <person name="Wing R.A."/>
            <person name="Cregan P.B."/>
            <person name="Rokhsar D.S."/>
            <person name="Jackson S.A."/>
        </authorList>
    </citation>
    <scope>NUCLEOTIDE SEQUENCE [LARGE SCALE GENOMIC DNA]</scope>
    <source>
        <strain evidence="7">cv. G19833</strain>
    </source>
</reference>
<dbReference type="InterPro" id="IPR019376">
    <property type="entry name" value="Myeloid_leukemia_factor"/>
</dbReference>
<feature type="region of interest" description="Disordered" evidence="5">
    <location>
        <begin position="59"/>
        <end position="85"/>
    </location>
</feature>
<comment type="subcellular location">
    <subcellularLocation>
        <location evidence="1">Cytoplasm</location>
    </subcellularLocation>
</comment>
<feature type="compositionally biased region" description="Acidic residues" evidence="5">
    <location>
        <begin position="151"/>
        <end position="160"/>
    </location>
</feature>
<comment type="similarity">
    <text evidence="2">Belongs to the MLF family.</text>
</comment>
<dbReference type="EMBL" id="CM002290">
    <property type="protein sequence ID" value="ESW27586.1"/>
    <property type="molecule type" value="Genomic_DNA"/>
</dbReference>
<evidence type="ECO:0000256" key="2">
    <source>
        <dbReference type="ARBA" id="ARBA00008332"/>
    </source>
</evidence>
<name>V7CFA0_PHAVU</name>
<evidence type="ECO:0000313" key="6">
    <source>
        <dbReference type="EMBL" id="ESW27586.1"/>
    </source>
</evidence>
<organism evidence="6 7">
    <name type="scientific">Phaseolus vulgaris</name>
    <name type="common">Kidney bean</name>
    <name type="synonym">French bean</name>
    <dbReference type="NCBI Taxonomy" id="3885"/>
    <lineage>
        <taxon>Eukaryota</taxon>
        <taxon>Viridiplantae</taxon>
        <taxon>Streptophyta</taxon>
        <taxon>Embryophyta</taxon>
        <taxon>Tracheophyta</taxon>
        <taxon>Spermatophyta</taxon>
        <taxon>Magnoliopsida</taxon>
        <taxon>eudicotyledons</taxon>
        <taxon>Gunneridae</taxon>
        <taxon>Pentapetalae</taxon>
        <taxon>rosids</taxon>
        <taxon>fabids</taxon>
        <taxon>Fabales</taxon>
        <taxon>Fabaceae</taxon>
        <taxon>Papilionoideae</taxon>
        <taxon>50 kb inversion clade</taxon>
        <taxon>NPAAA clade</taxon>
        <taxon>indigoferoid/millettioid clade</taxon>
        <taxon>Phaseoleae</taxon>
        <taxon>Phaseolus</taxon>
    </lineage>
</organism>
<sequence length="361" mass="39321">MQGRGGGRDPFSNFGDPFGGFGGFGSLGPPRSLISSFFGGRDPFDDPFFTRPFGGMFESSPFGGPTGFPFPPGLHPSGFLQQQVPGMLPSGFLQHQYPRAYPSGFLDRQAPEPSRQRGPIIQELDSDDENEDTTEERKENPRKHSRSNDEPSVEYPDDETEGKKSRHLHSGNEYNGVITTGPQHQSQSFCFQSSTVSYGGANGTYYTSSRTRRAGSDGVTFEEIKEADSSKREASHLISRGIHGKGHSLSKKLNSDGRVDSMQTLHNINEDGLSGFEEEWKVKGQNYLPGWTGSIEASGSNGQAEQARRGGWALPSSEHSHPVLRISEANEVGSSGEHQRARAHSNASSPFNRPGVGRGRN</sequence>
<keyword evidence="4" id="KW-0597">Phosphoprotein</keyword>
<protein>
    <recommendedName>
        <fullName evidence="8">Glycine-rich protein</fullName>
    </recommendedName>
</protein>
<dbReference type="OrthoDB" id="8707547at2759"/>
<gene>
    <name evidence="6" type="ORF">PHAVU_003G215200g</name>
</gene>
<evidence type="ECO:0000256" key="3">
    <source>
        <dbReference type="ARBA" id="ARBA00022490"/>
    </source>
</evidence>
<dbReference type="Pfam" id="PF10248">
    <property type="entry name" value="Mlf1IP"/>
    <property type="match status" value="1"/>
</dbReference>
<dbReference type="GO" id="GO:0005737">
    <property type="term" value="C:cytoplasm"/>
    <property type="evidence" value="ECO:0007669"/>
    <property type="project" value="UniProtKB-SubCell"/>
</dbReference>
<dbReference type="Proteomes" id="UP000000226">
    <property type="component" value="Chromosome 3"/>
</dbReference>
<evidence type="ECO:0000256" key="5">
    <source>
        <dbReference type="SAM" id="MobiDB-lite"/>
    </source>
</evidence>
<feature type="region of interest" description="Disordered" evidence="5">
    <location>
        <begin position="291"/>
        <end position="361"/>
    </location>
</feature>
<dbReference type="PANTHER" id="PTHR13105">
    <property type="entry name" value="MYELOID LEUKEMIA FACTOR"/>
    <property type="match status" value="1"/>
</dbReference>